<dbReference type="GO" id="GO:0005525">
    <property type="term" value="F:GTP binding"/>
    <property type="evidence" value="ECO:0007669"/>
    <property type="project" value="UniProtKB-KW"/>
</dbReference>
<dbReference type="EMBL" id="JBEAFC010000004">
    <property type="protein sequence ID" value="KAL1560295.1"/>
    <property type="molecule type" value="Genomic_DNA"/>
</dbReference>
<keyword evidence="5" id="KW-1185">Reference proteome</keyword>
<evidence type="ECO:0000256" key="3">
    <source>
        <dbReference type="ARBA" id="ARBA00023288"/>
    </source>
</evidence>
<evidence type="ECO:0000313" key="5">
    <source>
        <dbReference type="Proteomes" id="UP001567538"/>
    </source>
</evidence>
<dbReference type="Gene3D" id="3.40.50.300">
    <property type="entry name" value="P-loop containing nucleotide triphosphate hydrolases"/>
    <property type="match status" value="1"/>
</dbReference>
<organism evidence="4 5">
    <name type="scientific">Salvia divinorum</name>
    <name type="common">Maria pastora</name>
    <name type="synonym">Diviner's sage</name>
    <dbReference type="NCBI Taxonomy" id="28513"/>
    <lineage>
        <taxon>Eukaryota</taxon>
        <taxon>Viridiplantae</taxon>
        <taxon>Streptophyta</taxon>
        <taxon>Embryophyta</taxon>
        <taxon>Tracheophyta</taxon>
        <taxon>Spermatophyta</taxon>
        <taxon>Magnoliopsida</taxon>
        <taxon>eudicotyledons</taxon>
        <taxon>Gunneridae</taxon>
        <taxon>Pentapetalae</taxon>
        <taxon>asterids</taxon>
        <taxon>lamiids</taxon>
        <taxon>Lamiales</taxon>
        <taxon>Lamiaceae</taxon>
        <taxon>Nepetoideae</taxon>
        <taxon>Mentheae</taxon>
        <taxon>Salviinae</taxon>
        <taxon>Salvia</taxon>
        <taxon>Salvia subgen. Calosphace</taxon>
    </lineage>
</organism>
<keyword evidence="1" id="KW-0547">Nucleotide-binding</keyword>
<evidence type="ECO:0000313" key="4">
    <source>
        <dbReference type="EMBL" id="KAL1560295.1"/>
    </source>
</evidence>
<dbReference type="Proteomes" id="UP001567538">
    <property type="component" value="Unassembled WGS sequence"/>
</dbReference>
<keyword evidence="3" id="KW-0449">Lipoprotein</keyword>
<dbReference type="PANTHER" id="PTHR24072">
    <property type="entry name" value="RHO FAMILY GTPASE"/>
    <property type="match status" value="1"/>
</dbReference>
<reference evidence="4 5" key="1">
    <citation type="submission" date="2024-06" db="EMBL/GenBank/DDBJ databases">
        <title>A chromosome level genome sequence of Diviner's sage (Salvia divinorum).</title>
        <authorList>
            <person name="Ford S.A."/>
            <person name="Ro D.-K."/>
            <person name="Ness R.W."/>
            <person name="Phillips M.A."/>
        </authorList>
    </citation>
    <scope>NUCLEOTIDE SEQUENCE [LARGE SCALE GENOMIC DNA]</scope>
    <source>
        <strain evidence="4">SAF-2024a</strain>
        <tissue evidence="4">Leaf</tissue>
    </source>
</reference>
<dbReference type="AlphaFoldDB" id="A0ABD1HUY8"/>
<comment type="caution">
    <text evidence="4">The sequence shown here is derived from an EMBL/GenBank/DDBJ whole genome shotgun (WGS) entry which is preliminary data.</text>
</comment>
<gene>
    <name evidence="4" type="primary">RHO1</name>
    <name evidence="4" type="ORF">AAHA92_10522</name>
</gene>
<evidence type="ECO:0000256" key="1">
    <source>
        <dbReference type="ARBA" id="ARBA00022741"/>
    </source>
</evidence>
<keyword evidence="2" id="KW-0342">GTP-binding</keyword>
<proteinExistence type="predicted"/>
<dbReference type="SUPFAM" id="SSF52540">
    <property type="entry name" value="P-loop containing nucleoside triphosphate hydrolases"/>
    <property type="match status" value="1"/>
</dbReference>
<sequence length="85" mass="9766">MELREDKQFLIDHPTAVPITNAQVYIKLFFISISSNTFQELKKMIGAEAYIECSAKTQQNVKAVFDTAIKVVLRPSKMKKKARKF</sequence>
<evidence type="ECO:0000256" key="2">
    <source>
        <dbReference type="ARBA" id="ARBA00023134"/>
    </source>
</evidence>
<dbReference type="InterPro" id="IPR027417">
    <property type="entry name" value="P-loop_NTPase"/>
</dbReference>
<protein>
    <submittedName>
        <fullName evidence="4">GTP-binding protein Rho1</fullName>
    </submittedName>
</protein>
<accession>A0ABD1HUY8</accession>
<name>A0ABD1HUY8_SALDI</name>
<dbReference type="InterPro" id="IPR003578">
    <property type="entry name" value="Small_GTPase_Rho"/>
</dbReference>